<keyword evidence="3 6" id="KW-0812">Transmembrane</keyword>
<reference evidence="7" key="1">
    <citation type="journal article" date="2021" name="PeerJ">
        <title>Extensive microbial diversity within the chicken gut microbiome revealed by metagenomics and culture.</title>
        <authorList>
            <person name="Gilroy R."/>
            <person name="Ravi A."/>
            <person name="Getino M."/>
            <person name="Pursley I."/>
            <person name="Horton D.L."/>
            <person name="Alikhan N.F."/>
            <person name="Baker D."/>
            <person name="Gharbi K."/>
            <person name="Hall N."/>
            <person name="Watson M."/>
            <person name="Adriaenssens E.M."/>
            <person name="Foster-Nyarko E."/>
            <person name="Jarju S."/>
            <person name="Secka A."/>
            <person name="Antonio M."/>
            <person name="Oren A."/>
            <person name="Chaudhuri R.R."/>
            <person name="La Ragione R."/>
            <person name="Hildebrand F."/>
            <person name="Pallen M.J."/>
        </authorList>
    </citation>
    <scope>NUCLEOTIDE SEQUENCE</scope>
    <source>
        <strain evidence="7">ChiHejej3B27-2180</strain>
    </source>
</reference>
<comment type="similarity">
    <text evidence="2">Belongs to the autoinducer-2 exporter (AI-2E) (TC 2.A.86) family.</text>
</comment>
<gene>
    <name evidence="7" type="ORF">H9876_02865</name>
</gene>
<accession>A0A9D1QPQ6</accession>
<dbReference type="PANTHER" id="PTHR21716">
    <property type="entry name" value="TRANSMEMBRANE PROTEIN"/>
    <property type="match status" value="1"/>
</dbReference>
<evidence type="ECO:0000256" key="3">
    <source>
        <dbReference type="ARBA" id="ARBA00022692"/>
    </source>
</evidence>
<comment type="caution">
    <text evidence="7">The sequence shown here is derived from an EMBL/GenBank/DDBJ whole genome shotgun (WGS) entry which is preliminary data.</text>
</comment>
<keyword evidence="5 6" id="KW-0472">Membrane</keyword>
<evidence type="ECO:0000256" key="5">
    <source>
        <dbReference type="ARBA" id="ARBA00023136"/>
    </source>
</evidence>
<feature type="transmembrane region" description="Helical" evidence="6">
    <location>
        <begin position="235"/>
        <end position="254"/>
    </location>
</feature>
<dbReference type="Proteomes" id="UP000886878">
    <property type="component" value="Unassembled WGS sequence"/>
</dbReference>
<dbReference type="EMBL" id="DXGK01000053">
    <property type="protein sequence ID" value="HIW70309.1"/>
    <property type="molecule type" value="Genomic_DNA"/>
</dbReference>
<feature type="transmembrane region" description="Helical" evidence="6">
    <location>
        <begin position="33"/>
        <end position="53"/>
    </location>
</feature>
<dbReference type="GO" id="GO:0055085">
    <property type="term" value="P:transmembrane transport"/>
    <property type="evidence" value="ECO:0007669"/>
    <property type="project" value="TreeGrafter"/>
</dbReference>
<sequence length="318" mass="36192">MCPMMNMILFTFIFTFLIVKAIRLVQRFLPKTPVWLIVIVIYLLLIVGLYFAVTKYLPVLVNQLAKMVNSMIVFYQHNQGWLMKYVHRYVSNRTIVSQTRQWLVVAVSTLTNVGTMTVTVVMSIILSFFYTIELKQMEDFSRLFLTSKLGWLFEDVAYFGKIFVNSFGVVIEAQFFIALCNTAITTVCLMMMKMPQIFALSLMIFVFSLVPVAGVIISLVPLCLVGYSVGGIRDVIYILIMIACIHMLEAYVLNPKLLSSRTELPIFYTFVILLVAEHLFGGWGLIVGVPVFTFFIDVLGVDRQQLAKSKAKRSAKKS</sequence>
<name>A0A9D1QPQ6_9LACO</name>
<dbReference type="GO" id="GO:0016020">
    <property type="term" value="C:membrane"/>
    <property type="evidence" value="ECO:0007669"/>
    <property type="project" value="UniProtKB-SubCell"/>
</dbReference>
<feature type="transmembrane region" description="Helical" evidence="6">
    <location>
        <begin position="102"/>
        <end position="130"/>
    </location>
</feature>
<organism evidence="7 8">
    <name type="scientific">Candidatus Limosilactobacillus merdipullorum</name>
    <dbReference type="NCBI Taxonomy" id="2838653"/>
    <lineage>
        <taxon>Bacteria</taxon>
        <taxon>Bacillati</taxon>
        <taxon>Bacillota</taxon>
        <taxon>Bacilli</taxon>
        <taxon>Lactobacillales</taxon>
        <taxon>Lactobacillaceae</taxon>
        <taxon>Limosilactobacillus</taxon>
    </lineage>
</organism>
<evidence type="ECO:0000256" key="4">
    <source>
        <dbReference type="ARBA" id="ARBA00022989"/>
    </source>
</evidence>
<dbReference type="InterPro" id="IPR002549">
    <property type="entry name" value="AI-2E-like"/>
</dbReference>
<reference evidence="7" key="2">
    <citation type="submission" date="2021-04" db="EMBL/GenBank/DDBJ databases">
        <authorList>
            <person name="Gilroy R."/>
        </authorList>
    </citation>
    <scope>NUCLEOTIDE SEQUENCE</scope>
    <source>
        <strain evidence="7">ChiHejej3B27-2180</strain>
    </source>
</reference>
<protein>
    <submittedName>
        <fullName evidence="7">AI-2E family transporter</fullName>
    </submittedName>
</protein>
<proteinExistence type="inferred from homology"/>
<evidence type="ECO:0000313" key="7">
    <source>
        <dbReference type="EMBL" id="HIW70309.1"/>
    </source>
</evidence>
<evidence type="ECO:0000256" key="2">
    <source>
        <dbReference type="ARBA" id="ARBA00009773"/>
    </source>
</evidence>
<comment type="subcellular location">
    <subcellularLocation>
        <location evidence="1">Membrane</location>
        <topology evidence="1">Multi-pass membrane protein</topology>
    </subcellularLocation>
</comment>
<feature type="transmembrane region" description="Helical" evidence="6">
    <location>
        <begin position="266"/>
        <end position="296"/>
    </location>
</feature>
<evidence type="ECO:0000256" key="6">
    <source>
        <dbReference type="SAM" id="Phobius"/>
    </source>
</evidence>
<dbReference type="PANTHER" id="PTHR21716:SF62">
    <property type="entry name" value="TRANSPORT PROTEIN YDBI-RELATED"/>
    <property type="match status" value="1"/>
</dbReference>
<evidence type="ECO:0000256" key="1">
    <source>
        <dbReference type="ARBA" id="ARBA00004141"/>
    </source>
</evidence>
<feature type="transmembrane region" description="Helical" evidence="6">
    <location>
        <begin position="204"/>
        <end position="229"/>
    </location>
</feature>
<dbReference type="AlphaFoldDB" id="A0A9D1QPQ6"/>
<keyword evidence="4 6" id="KW-1133">Transmembrane helix</keyword>
<dbReference type="Pfam" id="PF01594">
    <property type="entry name" value="AI-2E_transport"/>
    <property type="match status" value="1"/>
</dbReference>
<evidence type="ECO:0000313" key="8">
    <source>
        <dbReference type="Proteomes" id="UP000886878"/>
    </source>
</evidence>